<sequence length="109" mass="13217">MRNKEQEMAWRKVMEACMEDVKHHFDDIQQAIEFGYYIQPDNYFATYIFATDSQLETARQSGLTEQINSYHREQLIKRHYPIEGIKDCTFASQEECDREFGGNWYYYFK</sequence>
<evidence type="ECO:0000313" key="2">
    <source>
        <dbReference type="Proteomes" id="UP000719500"/>
    </source>
</evidence>
<dbReference type="Proteomes" id="UP000719500">
    <property type="component" value="Unassembled WGS sequence"/>
</dbReference>
<dbReference type="EMBL" id="JACSNX010000001">
    <property type="protein sequence ID" value="MBM6850149.1"/>
    <property type="molecule type" value="Genomic_DNA"/>
</dbReference>
<reference evidence="1 2" key="1">
    <citation type="journal article" date="2021" name="Sci. Rep.">
        <title>The distribution of antibiotic resistance genes in chicken gut microbiota commensals.</title>
        <authorList>
            <person name="Juricova H."/>
            <person name="Matiasovicova J."/>
            <person name="Kubasova T."/>
            <person name="Cejkova D."/>
            <person name="Rychlik I."/>
        </authorList>
    </citation>
    <scope>NUCLEOTIDE SEQUENCE [LARGE SCALE GENOMIC DNA]</scope>
    <source>
        <strain evidence="1 2">An411</strain>
    </source>
</reference>
<accession>A0ABS2FRC4</accession>
<gene>
    <name evidence="1" type="ORF">H9X91_01690</name>
</gene>
<keyword evidence="2" id="KW-1185">Reference proteome</keyword>
<evidence type="ECO:0000313" key="1">
    <source>
        <dbReference type="EMBL" id="MBM6850149.1"/>
    </source>
</evidence>
<comment type="caution">
    <text evidence="1">The sequence shown here is derived from an EMBL/GenBank/DDBJ whole genome shotgun (WGS) entry which is preliminary data.</text>
</comment>
<name>A0ABS2FRC4_9FIRM</name>
<protein>
    <submittedName>
        <fullName evidence="1">Uncharacterized protein</fullName>
    </submittedName>
</protein>
<proteinExistence type="predicted"/>
<organism evidence="1 2">
    <name type="scientific">Oscillibacter valericigenes</name>
    <dbReference type="NCBI Taxonomy" id="351091"/>
    <lineage>
        <taxon>Bacteria</taxon>
        <taxon>Bacillati</taxon>
        <taxon>Bacillota</taxon>
        <taxon>Clostridia</taxon>
        <taxon>Eubacteriales</taxon>
        <taxon>Oscillospiraceae</taxon>
        <taxon>Oscillibacter</taxon>
    </lineage>
</organism>